<dbReference type="SUPFAM" id="SSF49313">
    <property type="entry name" value="Cadherin-like"/>
    <property type="match status" value="1"/>
</dbReference>
<dbReference type="EMBL" id="KN716312">
    <property type="protein sequence ID" value="KJH47334.1"/>
    <property type="molecule type" value="Genomic_DNA"/>
</dbReference>
<dbReference type="InterPro" id="IPR015919">
    <property type="entry name" value="Cadherin-like_sf"/>
</dbReference>
<feature type="transmembrane region" description="Helical" evidence="2">
    <location>
        <begin position="108"/>
        <end position="134"/>
    </location>
</feature>
<gene>
    <name evidence="4" type="ORF">DICVIV_06583</name>
</gene>
<accession>A0A0D8XUA3</accession>
<feature type="domain" description="Cadherin" evidence="3">
    <location>
        <begin position="1"/>
        <end position="94"/>
    </location>
</feature>
<dbReference type="GO" id="GO:0007156">
    <property type="term" value="P:homophilic cell adhesion via plasma membrane adhesion molecules"/>
    <property type="evidence" value="ECO:0007669"/>
    <property type="project" value="InterPro"/>
</dbReference>
<dbReference type="STRING" id="29172.A0A0D8XUA3"/>
<evidence type="ECO:0000313" key="4">
    <source>
        <dbReference type="EMBL" id="KJH47334.1"/>
    </source>
</evidence>
<dbReference type="CDD" id="cd11304">
    <property type="entry name" value="Cadherin_repeat"/>
    <property type="match status" value="1"/>
</dbReference>
<keyword evidence="2" id="KW-0472">Membrane</keyword>
<dbReference type="OrthoDB" id="6252479at2759"/>
<dbReference type="Gene3D" id="2.60.40.60">
    <property type="entry name" value="Cadherins"/>
    <property type="match status" value="1"/>
</dbReference>
<dbReference type="PROSITE" id="PS50268">
    <property type="entry name" value="CADHERIN_2"/>
    <property type="match status" value="1"/>
</dbReference>
<dbReference type="AlphaFoldDB" id="A0A0D8XUA3"/>
<organism evidence="4 5">
    <name type="scientific">Dictyocaulus viviparus</name>
    <name type="common">Bovine lungworm</name>
    <dbReference type="NCBI Taxonomy" id="29172"/>
    <lineage>
        <taxon>Eukaryota</taxon>
        <taxon>Metazoa</taxon>
        <taxon>Ecdysozoa</taxon>
        <taxon>Nematoda</taxon>
        <taxon>Chromadorea</taxon>
        <taxon>Rhabditida</taxon>
        <taxon>Rhabditina</taxon>
        <taxon>Rhabditomorpha</taxon>
        <taxon>Strongyloidea</taxon>
        <taxon>Metastrongylidae</taxon>
        <taxon>Dictyocaulus</taxon>
    </lineage>
</organism>
<evidence type="ECO:0000313" key="5">
    <source>
        <dbReference type="Proteomes" id="UP000053766"/>
    </source>
</evidence>
<reference evidence="5" key="2">
    <citation type="journal article" date="2016" name="Sci. Rep.">
        <title>Dictyocaulus viviparus genome, variome and transcriptome elucidate lungworm biology and support future intervention.</title>
        <authorList>
            <person name="McNulty S.N."/>
            <person name="Strube C."/>
            <person name="Rosa B.A."/>
            <person name="Martin J.C."/>
            <person name="Tyagi R."/>
            <person name="Choi Y.J."/>
            <person name="Wang Q."/>
            <person name="Hallsworth Pepin K."/>
            <person name="Zhang X."/>
            <person name="Ozersky P."/>
            <person name="Wilson R.K."/>
            <person name="Sternberg P.W."/>
            <person name="Gasser R.B."/>
            <person name="Mitreva M."/>
        </authorList>
    </citation>
    <scope>NUCLEOTIDE SEQUENCE [LARGE SCALE GENOMIC DNA]</scope>
    <source>
        <strain evidence="5">HannoverDv2000</strain>
    </source>
</reference>
<keyword evidence="2" id="KW-1133">Transmembrane helix</keyword>
<dbReference type="GO" id="GO:0016020">
    <property type="term" value="C:membrane"/>
    <property type="evidence" value="ECO:0007669"/>
    <property type="project" value="InterPro"/>
</dbReference>
<evidence type="ECO:0000256" key="2">
    <source>
        <dbReference type="SAM" id="Phobius"/>
    </source>
</evidence>
<evidence type="ECO:0000256" key="1">
    <source>
        <dbReference type="PROSITE-ProRule" id="PRU00043"/>
    </source>
</evidence>
<proteinExistence type="predicted"/>
<protein>
    <submittedName>
        <fullName evidence="4">Cadherin domain protein</fullName>
    </submittedName>
</protein>
<sequence length="326" mass="36568">MNSCVYVKITSKTAPGTIIGEVHAIDADGGIHGIPTYRIEPPNHLVTVGRNTGLISLTSRPETQRNRTIERIMVIASSSYTQQSSATVYIEISDFWLREEYMSFSSNIFTIGVVVMVVLTMLLVCLLGCCLINYRLSKPKEVDSPNKQIYTVSRYRTSTFANNNVQHLACSTVQDLPSNILEKSSSTTSSALSNSVQRNSLTYHRDVTSTRSQPDSGIDQDAVSVNSSITEYLVSIGLNPNPKFSKQRLQKPDTIDSALSEYIYAQLDEIPPSEPHKVSENVHRPEELYPPPLTAPTFRPLSEIFDELEEMQRERPMEREYVQVEI</sequence>
<reference evidence="4 5" key="1">
    <citation type="submission" date="2013-11" db="EMBL/GenBank/DDBJ databases">
        <title>Draft genome of the bovine lungworm Dictyocaulus viviparus.</title>
        <authorList>
            <person name="Mitreva M."/>
        </authorList>
    </citation>
    <scope>NUCLEOTIDE SEQUENCE [LARGE SCALE GENOMIC DNA]</scope>
    <source>
        <strain evidence="4 5">HannoverDv2000</strain>
    </source>
</reference>
<keyword evidence="2" id="KW-0812">Transmembrane</keyword>
<keyword evidence="5" id="KW-1185">Reference proteome</keyword>
<evidence type="ECO:0000259" key="3">
    <source>
        <dbReference type="PROSITE" id="PS50268"/>
    </source>
</evidence>
<name>A0A0D8XUA3_DICVI</name>
<keyword evidence="1" id="KW-0106">Calcium</keyword>
<dbReference type="GO" id="GO:0005509">
    <property type="term" value="F:calcium ion binding"/>
    <property type="evidence" value="ECO:0007669"/>
    <property type="project" value="UniProtKB-UniRule"/>
</dbReference>
<dbReference type="Proteomes" id="UP000053766">
    <property type="component" value="Unassembled WGS sequence"/>
</dbReference>
<dbReference type="InterPro" id="IPR002126">
    <property type="entry name" value="Cadherin-like_dom"/>
</dbReference>